<dbReference type="HAMAP" id="MF_01260">
    <property type="entry name" value="Carboxylester"/>
    <property type="match status" value="1"/>
</dbReference>
<dbReference type="GO" id="GO:0016020">
    <property type="term" value="C:membrane"/>
    <property type="evidence" value="ECO:0007669"/>
    <property type="project" value="TreeGrafter"/>
</dbReference>
<comment type="subcellular location">
    <subcellularLocation>
        <location evidence="5">Cytoplasm</location>
    </subcellularLocation>
</comment>
<keyword evidence="3 5" id="KW-0093">Biotin biosynthesis</keyword>
<feature type="binding site" evidence="5">
    <location>
        <begin position="82"/>
        <end position="83"/>
    </location>
    <ligand>
        <name>substrate</name>
    </ligand>
</feature>
<dbReference type="InterPro" id="IPR050266">
    <property type="entry name" value="AB_hydrolase_sf"/>
</dbReference>
<evidence type="ECO:0000256" key="2">
    <source>
        <dbReference type="ARBA" id="ARBA00022490"/>
    </source>
</evidence>
<keyword evidence="2 5" id="KW-0963">Cytoplasm</keyword>
<dbReference type="GO" id="GO:0005737">
    <property type="term" value="C:cytoplasm"/>
    <property type="evidence" value="ECO:0007669"/>
    <property type="project" value="UniProtKB-SubCell"/>
</dbReference>
<comment type="similarity">
    <text evidence="5">Belongs to the AB hydrolase superfamily. Carboxylesterase BioH family.</text>
</comment>
<reference evidence="7 8" key="1">
    <citation type="journal article" date="2011" name="Genome Biol. Evol.">
        <title>Reductive evolution of bacterial genome in insect gut environment.</title>
        <authorList>
            <person name="Nikoh N."/>
            <person name="Hosokawa T."/>
            <person name="Ohshima K."/>
            <person name="Hattori M."/>
            <person name="Fukatsu T."/>
        </authorList>
    </citation>
    <scope>NUCLEOTIDE SEQUENCE [LARGE SCALE GENOMIC DNA]</scope>
    <source>
        <strain evidence="7 8">Mpkobe</strain>
    </source>
</reference>
<evidence type="ECO:0000256" key="5">
    <source>
        <dbReference type="HAMAP-Rule" id="MF_01260"/>
    </source>
</evidence>
<dbReference type="PANTHER" id="PTHR43798:SF31">
    <property type="entry name" value="AB HYDROLASE SUPERFAMILY PROTEIN YCLE"/>
    <property type="match status" value="1"/>
</dbReference>
<proteinExistence type="inferred from homology"/>
<dbReference type="InterPro" id="IPR000073">
    <property type="entry name" value="AB_hydrolase_1"/>
</dbReference>
<dbReference type="EC" id="3.1.1.85" evidence="5"/>
<name>C5WCC0_9ENTR</name>
<dbReference type="EMBL" id="AP010872">
    <property type="protein sequence ID" value="BAH82976.1"/>
    <property type="molecule type" value="Genomic_DNA"/>
</dbReference>
<evidence type="ECO:0000256" key="3">
    <source>
        <dbReference type="ARBA" id="ARBA00022756"/>
    </source>
</evidence>
<evidence type="ECO:0000256" key="4">
    <source>
        <dbReference type="ARBA" id="ARBA00022801"/>
    </source>
</evidence>
<keyword evidence="8" id="KW-1185">Reference proteome</keyword>
<feature type="active site" evidence="5">
    <location>
        <position position="207"/>
    </location>
</feature>
<keyword evidence="4 5" id="KW-0378">Hydrolase</keyword>
<dbReference type="Pfam" id="PF00561">
    <property type="entry name" value="Abhydrolase_1"/>
    <property type="match status" value="1"/>
</dbReference>
<evidence type="ECO:0000313" key="8">
    <source>
        <dbReference type="Proteomes" id="UP000061704"/>
    </source>
</evidence>
<keyword evidence="1 5" id="KW-0719">Serine esterase</keyword>
<dbReference type="GO" id="GO:0090499">
    <property type="term" value="F:pimelyl-[acyl-carrier protein] methyl ester esterase activity"/>
    <property type="evidence" value="ECO:0007669"/>
    <property type="project" value="UniProtKB-EC"/>
</dbReference>
<accession>C5WCC0</accession>
<dbReference type="KEGG" id="icp:ICMP_114"/>
<dbReference type="OrthoDB" id="9780744at2"/>
<dbReference type="UniPathway" id="UPA00078"/>
<dbReference type="NCBIfam" id="TIGR01738">
    <property type="entry name" value="bioH"/>
    <property type="match status" value="1"/>
</dbReference>
<feature type="active site" evidence="5">
    <location>
        <position position="235"/>
    </location>
</feature>
<comment type="subunit">
    <text evidence="5">Monomer.</text>
</comment>
<sequence length="255" mass="29080">MKPFYYHTCGHGTINLVLLHGWGLNAKIWDTILSWLNPYFRVYLIDLPGFGYNQRYEATLLREMSQFLVPIIPEDSFVLGWSLGGLVASYLAITQPHKIKGLITVASSPCFIKKVHWPGIKMQTLIEIKKQLNKNFYRTLERFFILQTIGSQTAIKDIHTFNKVILSCSIPRLSALENSLNILCNTDLRNALLQVSCPFLRIYGALDGLVPRSISRLLDEMYPNSKSIIMQKAAHAPFLSHPTLFCQHIINFIKA</sequence>
<evidence type="ECO:0000313" key="7">
    <source>
        <dbReference type="EMBL" id="BAH82976.1"/>
    </source>
</evidence>
<dbReference type="PANTHER" id="PTHR43798">
    <property type="entry name" value="MONOACYLGLYCEROL LIPASE"/>
    <property type="match status" value="1"/>
</dbReference>
<feature type="active site" description="Nucleophile" evidence="5">
    <location>
        <position position="82"/>
    </location>
</feature>
<evidence type="ECO:0000259" key="6">
    <source>
        <dbReference type="Pfam" id="PF00561"/>
    </source>
</evidence>
<gene>
    <name evidence="5 7" type="primary">bioH</name>
    <name evidence="7" type="ORF">ICMP_114</name>
</gene>
<dbReference type="Proteomes" id="UP000061704">
    <property type="component" value="Chromosome"/>
</dbReference>
<comment type="pathway">
    <text evidence="5">Cofactor biosynthesis; biotin biosynthesis.</text>
</comment>
<dbReference type="SUPFAM" id="SSF53474">
    <property type="entry name" value="alpha/beta-Hydrolases"/>
    <property type="match status" value="1"/>
</dbReference>
<dbReference type="GO" id="GO:0009102">
    <property type="term" value="P:biotin biosynthetic process"/>
    <property type="evidence" value="ECO:0007669"/>
    <property type="project" value="UniProtKB-UniRule"/>
</dbReference>
<feature type="binding site" evidence="5">
    <location>
        <position position="22"/>
    </location>
    <ligand>
        <name>substrate</name>
    </ligand>
</feature>
<protein>
    <recommendedName>
        <fullName evidence="5">Pimeloyl-[acyl-carrier protein] methyl ester esterase</fullName>
        <ecNumber evidence="5">3.1.1.85</ecNumber>
    </recommendedName>
    <alternativeName>
        <fullName evidence="5">Biotin synthesis protein BioH</fullName>
    </alternativeName>
    <alternativeName>
        <fullName evidence="5">Carboxylesterase BioH</fullName>
    </alternativeName>
</protein>
<comment type="catalytic activity">
    <reaction evidence="5">
        <text>6-carboxyhexanoyl-[ACP] methyl ester + H2O = 6-carboxyhexanoyl-[ACP] + methanol + H(+)</text>
        <dbReference type="Rhea" id="RHEA:42700"/>
        <dbReference type="Rhea" id="RHEA-COMP:9955"/>
        <dbReference type="Rhea" id="RHEA-COMP:10186"/>
        <dbReference type="ChEBI" id="CHEBI:15377"/>
        <dbReference type="ChEBI" id="CHEBI:15378"/>
        <dbReference type="ChEBI" id="CHEBI:17790"/>
        <dbReference type="ChEBI" id="CHEBI:78846"/>
        <dbReference type="ChEBI" id="CHEBI:82735"/>
        <dbReference type="EC" id="3.1.1.85"/>
    </reaction>
</comment>
<dbReference type="HOGENOM" id="CLU_020336_12_2_6"/>
<dbReference type="STRING" id="476281.ICMP_114"/>
<dbReference type="RefSeq" id="WP_041068766.1">
    <property type="nucleotide sequence ID" value="NZ_AP010872.1"/>
</dbReference>
<feature type="domain" description="AB hydrolase-1" evidence="6">
    <location>
        <begin position="16"/>
        <end position="242"/>
    </location>
</feature>
<feature type="binding site" evidence="5">
    <location>
        <position position="235"/>
    </location>
    <ligand>
        <name>substrate</name>
    </ligand>
</feature>
<evidence type="ECO:0000256" key="1">
    <source>
        <dbReference type="ARBA" id="ARBA00022487"/>
    </source>
</evidence>
<comment type="function">
    <text evidence="5">The physiological role of BioH is to remove the methyl group introduced by BioC when the pimeloyl moiety is complete. It allows to synthesize pimeloyl-ACP via the fatty acid synthetic pathway through the hydrolysis of the ester bonds of pimeloyl-ACP esters.</text>
</comment>
<dbReference type="Gene3D" id="3.40.50.1820">
    <property type="entry name" value="alpha/beta hydrolase"/>
    <property type="match status" value="1"/>
</dbReference>
<dbReference type="AlphaFoldDB" id="C5WCC0"/>
<feature type="binding site" evidence="5">
    <location>
        <begin position="143"/>
        <end position="147"/>
    </location>
    <ligand>
        <name>substrate</name>
    </ligand>
</feature>
<dbReference type="InterPro" id="IPR010076">
    <property type="entry name" value="BioH"/>
</dbReference>
<dbReference type="InterPro" id="IPR029058">
    <property type="entry name" value="AB_hydrolase_fold"/>
</dbReference>
<organism evidence="7 8">
    <name type="scientific">Candidatus Ishikawaella capsulata Mpkobe</name>
    <dbReference type="NCBI Taxonomy" id="476281"/>
    <lineage>
        <taxon>Bacteria</taxon>
        <taxon>Pseudomonadati</taxon>
        <taxon>Pseudomonadota</taxon>
        <taxon>Gammaproteobacteria</taxon>
        <taxon>Enterobacterales</taxon>
        <taxon>Enterobacteriaceae</taxon>
        <taxon>Candidatus Ishikawella</taxon>
    </lineage>
</organism>